<evidence type="ECO:0000256" key="5">
    <source>
        <dbReference type="SAM" id="SignalP"/>
    </source>
</evidence>
<organism evidence="6 7">
    <name type="scientific">Catenaria anguillulae PL171</name>
    <dbReference type="NCBI Taxonomy" id="765915"/>
    <lineage>
        <taxon>Eukaryota</taxon>
        <taxon>Fungi</taxon>
        <taxon>Fungi incertae sedis</taxon>
        <taxon>Blastocladiomycota</taxon>
        <taxon>Blastocladiomycetes</taxon>
        <taxon>Blastocladiales</taxon>
        <taxon>Catenariaceae</taxon>
        <taxon>Catenaria</taxon>
    </lineage>
</organism>
<evidence type="ECO:0000256" key="2">
    <source>
        <dbReference type="ARBA" id="ARBA00022692"/>
    </source>
</evidence>
<protein>
    <submittedName>
        <fullName evidence="6">Uncharacterized protein</fullName>
    </submittedName>
</protein>
<reference evidence="6 7" key="1">
    <citation type="submission" date="2016-07" db="EMBL/GenBank/DDBJ databases">
        <title>Pervasive Adenine N6-methylation of Active Genes in Fungi.</title>
        <authorList>
            <consortium name="DOE Joint Genome Institute"/>
            <person name="Mondo S.J."/>
            <person name="Dannebaum R.O."/>
            <person name="Kuo R.C."/>
            <person name="Labutti K."/>
            <person name="Haridas S."/>
            <person name="Kuo A."/>
            <person name="Salamov A."/>
            <person name="Ahrendt S.R."/>
            <person name="Lipzen A."/>
            <person name="Sullivan W."/>
            <person name="Andreopoulos W.B."/>
            <person name="Clum A."/>
            <person name="Lindquist E."/>
            <person name="Daum C."/>
            <person name="Ramamoorthy G.K."/>
            <person name="Gryganskyi A."/>
            <person name="Culley D."/>
            <person name="Magnuson J.K."/>
            <person name="James T.Y."/>
            <person name="O'Malley M.A."/>
            <person name="Stajich J.E."/>
            <person name="Spatafora J.W."/>
            <person name="Visel A."/>
            <person name="Grigoriev I.V."/>
        </authorList>
    </citation>
    <scope>NUCLEOTIDE SEQUENCE [LARGE SCALE GENOMIC DNA]</scope>
    <source>
        <strain evidence="6 7">PL171</strain>
    </source>
</reference>
<dbReference type="GO" id="GO:0016020">
    <property type="term" value="C:membrane"/>
    <property type="evidence" value="ECO:0007669"/>
    <property type="project" value="UniProtKB-SubCell"/>
</dbReference>
<evidence type="ECO:0000313" key="6">
    <source>
        <dbReference type="EMBL" id="ORZ35677.1"/>
    </source>
</evidence>
<dbReference type="EMBL" id="MCFL01000021">
    <property type="protein sequence ID" value="ORZ35677.1"/>
    <property type="molecule type" value="Genomic_DNA"/>
</dbReference>
<comment type="subcellular location">
    <subcellularLocation>
        <location evidence="1">Membrane</location>
    </subcellularLocation>
</comment>
<sequence length="127" mass="13751">MFCLQALLPLLLFPQAASSPFFLVAYLTAIILNHRPCVYCLVLFLGALYASCFWGSGTCWANVWPAYPDGSSLSWETHEAPATANVDDLPSNPIESLVSTLTCVDSVAKLKRKLRPIATDTSTAPVS</sequence>
<proteinExistence type="predicted"/>
<keyword evidence="2" id="KW-0812">Transmembrane</keyword>
<evidence type="ECO:0000256" key="4">
    <source>
        <dbReference type="ARBA" id="ARBA00023136"/>
    </source>
</evidence>
<dbReference type="Proteomes" id="UP000193411">
    <property type="component" value="Unassembled WGS sequence"/>
</dbReference>
<comment type="caution">
    <text evidence="6">The sequence shown here is derived from an EMBL/GenBank/DDBJ whole genome shotgun (WGS) entry which is preliminary data.</text>
</comment>
<keyword evidence="5" id="KW-0732">Signal</keyword>
<accession>A0A1Y2HM32</accession>
<name>A0A1Y2HM32_9FUNG</name>
<feature type="signal peptide" evidence="5">
    <location>
        <begin position="1"/>
        <end position="18"/>
    </location>
</feature>
<keyword evidence="4" id="KW-0472">Membrane</keyword>
<gene>
    <name evidence="6" type="ORF">BCR44DRAFT_1513141</name>
</gene>
<evidence type="ECO:0000256" key="3">
    <source>
        <dbReference type="ARBA" id="ARBA00022989"/>
    </source>
</evidence>
<dbReference type="InterPro" id="IPR009598">
    <property type="entry name" value="BCALP"/>
</dbReference>
<evidence type="ECO:0000313" key="7">
    <source>
        <dbReference type="Proteomes" id="UP000193411"/>
    </source>
</evidence>
<evidence type="ECO:0000256" key="1">
    <source>
        <dbReference type="ARBA" id="ARBA00004370"/>
    </source>
</evidence>
<dbReference type="AlphaFoldDB" id="A0A1Y2HM32"/>
<dbReference type="PANTHER" id="PTHR13259">
    <property type="entry name" value="BLADDER CANCER 10 KD PROTEIN HOMOLOG"/>
    <property type="match status" value="1"/>
</dbReference>
<feature type="chain" id="PRO_5012282421" evidence="5">
    <location>
        <begin position="19"/>
        <end position="127"/>
    </location>
</feature>
<keyword evidence="7" id="KW-1185">Reference proteome</keyword>
<keyword evidence="3" id="KW-1133">Transmembrane helix</keyword>
<dbReference type="Pfam" id="PF06726">
    <property type="entry name" value="BC10"/>
    <property type="match status" value="1"/>
</dbReference>
<dbReference type="SMART" id="SM01396">
    <property type="entry name" value="BC10"/>
    <property type="match status" value="1"/>
</dbReference>
<dbReference type="PANTHER" id="PTHR13259:SF1">
    <property type="entry name" value="BLADDER CANCER-ASSOCIATED PROTEIN"/>
    <property type="match status" value="1"/>
</dbReference>